<dbReference type="GO" id="GO:0032259">
    <property type="term" value="P:methylation"/>
    <property type="evidence" value="ECO:0007669"/>
    <property type="project" value="InterPro"/>
</dbReference>
<dbReference type="InterPro" id="IPR002052">
    <property type="entry name" value="DNA_methylase_N6_adenine_CS"/>
</dbReference>
<protein>
    <recommendedName>
        <fullName evidence="5">MT-A70-domain-containing protein</fullName>
    </recommendedName>
</protein>
<comment type="similarity">
    <text evidence="1">Belongs to the MT-A70-like family.</text>
</comment>
<dbReference type="InterPro" id="IPR007757">
    <property type="entry name" value="MT-A70-like"/>
</dbReference>
<dbReference type="PROSITE" id="PS00092">
    <property type="entry name" value="N6_MTASE"/>
    <property type="match status" value="1"/>
</dbReference>
<dbReference type="PROSITE" id="PS51143">
    <property type="entry name" value="MT_A70"/>
    <property type="match status" value="1"/>
</dbReference>
<accession>A0AAD9HWW1</accession>
<evidence type="ECO:0000313" key="3">
    <source>
        <dbReference type="EMBL" id="KAK2066973.1"/>
    </source>
</evidence>
<evidence type="ECO:0000256" key="2">
    <source>
        <dbReference type="SAM" id="MobiDB-lite"/>
    </source>
</evidence>
<dbReference type="GO" id="GO:0003676">
    <property type="term" value="F:nucleic acid binding"/>
    <property type="evidence" value="ECO:0007669"/>
    <property type="project" value="InterPro"/>
</dbReference>
<feature type="region of interest" description="Disordered" evidence="2">
    <location>
        <begin position="52"/>
        <end position="73"/>
    </location>
</feature>
<dbReference type="SUPFAM" id="SSF53335">
    <property type="entry name" value="S-adenosyl-L-methionine-dependent methyltransferases"/>
    <property type="match status" value="1"/>
</dbReference>
<dbReference type="InterPro" id="IPR029063">
    <property type="entry name" value="SAM-dependent_MTases_sf"/>
</dbReference>
<keyword evidence="4" id="KW-1185">Reference proteome</keyword>
<evidence type="ECO:0000256" key="1">
    <source>
        <dbReference type="PROSITE-ProRule" id="PRU00489"/>
    </source>
</evidence>
<dbReference type="GO" id="GO:0005634">
    <property type="term" value="C:nucleus"/>
    <property type="evidence" value="ECO:0007669"/>
    <property type="project" value="TreeGrafter"/>
</dbReference>
<dbReference type="GO" id="GO:0008168">
    <property type="term" value="F:methyltransferase activity"/>
    <property type="evidence" value="ECO:0007669"/>
    <property type="project" value="InterPro"/>
</dbReference>
<dbReference type="PANTHER" id="PTHR12829:SF4">
    <property type="entry name" value="N(6)-ADENINE-SPECIFIC METHYLTRANSFERASE METTL4"/>
    <property type="match status" value="1"/>
</dbReference>
<dbReference type="EMBL" id="JAQQPM010000001">
    <property type="protein sequence ID" value="KAK2066973.1"/>
    <property type="molecule type" value="Genomic_DNA"/>
</dbReference>
<reference evidence="3" key="1">
    <citation type="journal article" date="2023" name="Mol. Plant Microbe Interact.">
        <title>Elucidating the Obligate Nature and Biological Capacity of an Invasive Fungal Corn Pathogen.</title>
        <authorList>
            <person name="MacCready J.S."/>
            <person name="Roggenkamp E.M."/>
            <person name="Gdanetz K."/>
            <person name="Chilvers M.I."/>
        </authorList>
    </citation>
    <scope>NUCLEOTIDE SEQUENCE</scope>
    <source>
        <strain evidence="3">PM02</strain>
    </source>
</reference>
<dbReference type="Pfam" id="PF05063">
    <property type="entry name" value="MT-A70"/>
    <property type="match status" value="1"/>
</dbReference>
<comment type="caution">
    <text evidence="3">The sequence shown here is derived from an EMBL/GenBank/DDBJ whole genome shotgun (WGS) entry which is preliminary data.</text>
</comment>
<sequence>MPVPSSILWQNETKTIVLLDLPRSLEEAQVPSRKLGTSPLRRIVSAQPLAIPFSTPEPRRGGTLRPSSSSTQVSELMTRGYVDAALGEISSSHTGPWCLDRVIASPASPEGGPEGLLHAPTTGQDTNDVIIPEEARYHLGTIDDGRAEVMQEPPFHLIVLDPPWPNHSARRKKGGYQVADDFAAVRELLFTVPITSHLCSDGLLGVWITNAPRVSEMLTSAGGIFAGWGVELVDEWTWLKVTAHGDPVVSLDSEWRKPWERLLIAARPGRTRVTSGQRKVIFSVPDTHSRKPNLRGLLEPLMPPDYRAMEVFARNLTAGWTAWGNQVLHFQHRRFWAAMDDGGDDTRVEDGENDANIAMAI</sequence>
<organism evidence="3 4">
    <name type="scientific">Phyllachora maydis</name>
    <dbReference type="NCBI Taxonomy" id="1825666"/>
    <lineage>
        <taxon>Eukaryota</taxon>
        <taxon>Fungi</taxon>
        <taxon>Dikarya</taxon>
        <taxon>Ascomycota</taxon>
        <taxon>Pezizomycotina</taxon>
        <taxon>Sordariomycetes</taxon>
        <taxon>Sordariomycetidae</taxon>
        <taxon>Phyllachorales</taxon>
        <taxon>Phyllachoraceae</taxon>
        <taxon>Phyllachora</taxon>
    </lineage>
</organism>
<evidence type="ECO:0008006" key="5">
    <source>
        <dbReference type="Google" id="ProtNLM"/>
    </source>
</evidence>
<evidence type="ECO:0000313" key="4">
    <source>
        <dbReference type="Proteomes" id="UP001217918"/>
    </source>
</evidence>
<dbReference type="AlphaFoldDB" id="A0AAD9HWW1"/>
<gene>
    <name evidence="3" type="ORF">P8C59_000748</name>
</gene>
<proteinExistence type="inferred from homology"/>
<dbReference type="Proteomes" id="UP001217918">
    <property type="component" value="Unassembled WGS sequence"/>
</dbReference>
<name>A0AAD9HWW1_9PEZI</name>
<dbReference type="PANTHER" id="PTHR12829">
    <property type="entry name" value="N6-ADENOSINE-METHYLTRANSFERASE"/>
    <property type="match status" value="1"/>
</dbReference>